<dbReference type="GO" id="GO:0004592">
    <property type="term" value="F:pantoate-beta-alanine ligase activity"/>
    <property type="evidence" value="ECO:0007669"/>
    <property type="project" value="UniProtKB-EC"/>
</dbReference>
<dbReference type="CDD" id="cd00560">
    <property type="entry name" value="PanC"/>
    <property type="match status" value="1"/>
</dbReference>
<keyword evidence="6 8" id="KW-0067">ATP-binding</keyword>
<comment type="function">
    <text evidence="8">Catalyzes the condensation of pantoate with beta-alanine in an ATP-dependent reaction via a pantoyl-adenylate intermediate.</text>
</comment>
<feature type="binding site" evidence="8">
    <location>
        <position position="64"/>
    </location>
    <ligand>
        <name>(R)-pantoate</name>
        <dbReference type="ChEBI" id="CHEBI:15980"/>
    </ligand>
</feature>
<dbReference type="HAMAP" id="MF_00158">
    <property type="entry name" value="PanC"/>
    <property type="match status" value="1"/>
</dbReference>
<dbReference type="Gene3D" id="3.40.50.620">
    <property type="entry name" value="HUPs"/>
    <property type="match status" value="1"/>
</dbReference>
<evidence type="ECO:0000256" key="6">
    <source>
        <dbReference type="ARBA" id="ARBA00022840"/>
    </source>
</evidence>
<evidence type="ECO:0000256" key="1">
    <source>
        <dbReference type="ARBA" id="ARBA00004990"/>
    </source>
</evidence>
<evidence type="ECO:0000256" key="3">
    <source>
        <dbReference type="ARBA" id="ARBA00022598"/>
    </source>
</evidence>
<sequence length="290" mass="31095">MTRPAVAGSRTELAELLDRSGSRVALVPTMGALHDGHASLLARARKEAGPDGRVVASVFVNPLQFGAGEDLDRYPRTFDLDLDVCAREGVDVVFAPTVDEVYPGGDPLVTVDPGPLGDLLEGEVRPGHFRGVLTVVAKLFGLVRPDVAVFGEKDYQQLVLVRRMVADLCLGLDVVGAETWRDPDGLALSSRNRYLSDDERRSALALSRALRAAVERAAYGLPAARWAAMAVLRDEPGVELDYLAITDPDLGTLEPHADTERPARVLVAARVGTTRLIDNLPLTLGTTEGS</sequence>
<keyword evidence="3 8" id="KW-0436">Ligase</keyword>
<dbReference type="PANTHER" id="PTHR21299:SF1">
    <property type="entry name" value="PANTOATE--BETA-ALANINE LIGASE"/>
    <property type="match status" value="1"/>
</dbReference>
<comment type="miscellaneous">
    <text evidence="8">The reaction proceeds by a bi uni uni bi ping pong mechanism.</text>
</comment>
<comment type="subunit">
    <text evidence="8">Homodimer.</text>
</comment>
<comment type="pathway">
    <text evidence="1 8">Cofactor biosynthesis; (R)-pantothenate biosynthesis; (R)-pantothenate from (R)-pantoate and beta-alanine: step 1/1.</text>
</comment>
<organism evidence="9 10">
    <name type="scientific">Nocardioides aestuarii</name>
    <dbReference type="NCBI Taxonomy" id="252231"/>
    <lineage>
        <taxon>Bacteria</taxon>
        <taxon>Bacillati</taxon>
        <taxon>Actinomycetota</taxon>
        <taxon>Actinomycetes</taxon>
        <taxon>Propionibacteriales</taxon>
        <taxon>Nocardioidaceae</taxon>
        <taxon>Nocardioides</taxon>
    </lineage>
</organism>
<protein>
    <recommendedName>
        <fullName evidence="8">Pantothenate synthetase</fullName>
        <shortName evidence="8">PS</shortName>
        <ecNumber evidence="8">6.3.2.1</ecNumber>
    </recommendedName>
    <alternativeName>
        <fullName evidence="8">Pantoate--beta-alanine ligase</fullName>
    </alternativeName>
    <alternativeName>
        <fullName evidence="8">Pantoate-activating enzyme</fullName>
    </alternativeName>
</protein>
<feature type="binding site" evidence="8">
    <location>
        <begin position="188"/>
        <end position="191"/>
    </location>
    <ligand>
        <name>ATP</name>
        <dbReference type="ChEBI" id="CHEBI:30616"/>
    </ligand>
</feature>
<accession>A0ABW4TPT4</accession>
<dbReference type="Pfam" id="PF02569">
    <property type="entry name" value="Pantoate_ligase"/>
    <property type="match status" value="1"/>
</dbReference>
<feature type="binding site" evidence="8">
    <location>
        <position position="157"/>
    </location>
    <ligand>
        <name>(R)-pantoate</name>
        <dbReference type="ChEBI" id="CHEBI:15980"/>
    </ligand>
</feature>
<comment type="caution">
    <text evidence="8">Lacks conserved residue(s) required for the propagation of feature annotation.</text>
</comment>
<evidence type="ECO:0000313" key="10">
    <source>
        <dbReference type="Proteomes" id="UP001597351"/>
    </source>
</evidence>
<dbReference type="Proteomes" id="UP001597351">
    <property type="component" value="Unassembled WGS sequence"/>
</dbReference>
<evidence type="ECO:0000256" key="4">
    <source>
        <dbReference type="ARBA" id="ARBA00022655"/>
    </source>
</evidence>
<keyword evidence="4 8" id="KW-0566">Pantothenate biosynthesis</keyword>
<gene>
    <name evidence="8 9" type="primary">panC</name>
    <name evidence="9" type="ORF">ACFSDE_11835</name>
</gene>
<feature type="binding site" evidence="8">
    <location>
        <begin position="30"/>
        <end position="37"/>
    </location>
    <ligand>
        <name>ATP</name>
        <dbReference type="ChEBI" id="CHEBI:30616"/>
    </ligand>
</feature>
<comment type="caution">
    <text evidence="9">The sequence shown here is derived from an EMBL/GenBank/DDBJ whole genome shotgun (WGS) entry which is preliminary data.</text>
</comment>
<name>A0ABW4TPT4_9ACTN</name>
<dbReference type="EC" id="6.3.2.1" evidence="8"/>
<feature type="active site" description="Proton donor" evidence="8">
    <location>
        <position position="37"/>
    </location>
</feature>
<dbReference type="NCBIfam" id="TIGR00018">
    <property type="entry name" value="panC"/>
    <property type="match status" value="1"/>
</dbReference>
<comment type="similarity">
    <text evidence="2 8">Belongs to the pantothenate synthetase family.</text>
</comment>
<dbReference type="RefSeq" id="WP_343918630.1">
    <property type="nucleotide sequence ID" value="NZ_BAAAJT010000002.1"/>
</dbReference>
<evidence type="ECO:0000256" key="7">
    <source>
        <dbReference type="ARBA" id="ARBA00048258"/>
    </source>
</evidence>
<reference evidence="10" key="1">
    <citation type="journal article" date="2019" name="Int. J. Syst. Evol. Microbiol.">
        <title>The Global Catalogue of Microorganisms (GCM) 10K type strain sequencing project: providing services to taxonomists for standard genome sequencing and annotation.</title>
        <authorList>
            <consortium name="The Broad Institute Genomics Platform"/>
            <consortium name="The Broad Institute Genome Sequencing Center for Infectious Disease"/>
            <person name="Wu L."/>
            <person name="Ma J."/>
        </authorList>
    </citation>
    <scope>NUCLEOTIDE SEQUENCE [LARGE SCALE GENOMIC DNA]</scope>
    <source>
        <strain evidence="10">CGMCC 1.12477</strain>
    </source>
</reference>
<keyword evidence="5 8" id="KW-0547">Nucleotide-binding</keyword>
<feature type="binding site" evidence="8">
    <location>
        <begin position="151"/>
        <end position="154"/>
    </location>
    <ligand>
        <name>ATP</name>
        <dbReference type="ChEBI" id="CHEBI:30616"/>
    </ligand>
</feature>
<dbReference type="EMBL" id="JBHUGD010000003">
    <property type="protein sequence ID" value="MFD1947483.1"/>
    <property type="molecule type" value="Genomic_DNA"/>
</dbReference>
<dbReference type="InterPro" id="IPR014729">
    <property type="entry name" value="Rossmann-like_a/b/a_fold"/>
</dbReference>
<evidence type="ECO:0000256" key="2">
    <source>
        <dbReference type="ARBA" id="ARBA00009256"/>
    </source>
</evidence>
<keyword evidence="8" id="KW-0963">Cytoplasm</keyword>
<evidence type="ECO:0000313" key="9">
    <source>
        <dbReference type="EMBL" id="MFD1947483.1"/>
    </source>
</evidence>
<dbReference type="InterPro" id="IPR042176">
    <property type="entry name" value="Pantoate_ligase_C"/>
</dbReference>
<feature type="binding site" evidence="8">
    <location>
        <position position="64"/>
    </location>
    <ligand>
        <name>beta-alanine</name>
        <dbReference type="ChEBI" id="CHEBI:57966"/>
    </ligand>
</feature>
<evidence type="ECO:0000256" key="8">
    <source>
        <dbReference type="HAMAP-Rule" id="MF_00158"/>
    </source>
</evidence>
<keyword evidence="10" id="KW-1185">Reference proteome</keyword>
<dbReference type="SUPFAM" id="SSF52374">
    <property type="entry name" value="Nucleotidylyl transferase"/>
    <property type="match status" value="1"/>
</dbReference>
<dbReference type="PANTHER" id="PTHR21299">
    <property type="entry name" value="CYTIDYLATE KINASE/PANTOATE-BETA-ALANINE LIGASE"/>
    <property type="match status" value="1"/>
</dbReference>
<comment type="catalytic activity">
    <reaction evidence="7 8">
        <text>(R)-pantoate + beta-alanine + ATP = (R)-pantothenate + AMP + diphosphate + H(+)</text>
        <dbReference type="Rhea" id="RHEA:10912"/>
        <dbReference type="ChEBI" id="CHEBI:15378"/>
        <dbReference type="ChEBI" id="CHEBI:15980"/>
        <dbReference type="ChEBI" id="CHEBI:29032"/>
        <dbReference type="ChEBI" id="CHEBI:30616"/>
        <dbReference type="ChEBI" id="CHEBI:33019"/>
        <dbReference type="ChEBI" id="CHEBI:57966"/>
        <dbReference type="ChEBI" id="CHEBI:456215"/>
        <dbReference type="EC" id="6.3.2.1"/>
    </reaction>
</comment>
<proteinExistence type="inferred from homology"/>
<dbReference type="InterPro" id="IPR003721">
    <property type="entry name" value="Pantoate_ligase"/>
</dbReference>
<evidence type="ECO:0000256" key="5">
    <source>
        <dbReference type="ARBA" id="ARBA00022741"/>
    </source>
</evidence>
<dbReference type="Gene3D" id="3.30.1300.10">
    <property type="entry name" value="Pantoate-beta-alanine ligase, C-terminal domain"/>
    <property type="match status" value="1"/>
</dbReference>
<comment type="subcellular location">
    <subcellularLocation>
        <location evidence="8">Cytoplasm</location>
    </subcellularLocation>
</comment>